<name>A0ABP4G4Z6_9MICO</name>
<comment type="caution">
    <text evidence="3">The sequence shown here is derived from an EMBL/GenBank/DDBJ whole genome shotgun (WGS) entry which is preliminary data.</text>
</comment>
<feature type="domain" description="CSD" evidence="2">
    <location>
        <begin position="7"/>
        <end position="71"/>
    </location>
</feature>
<feature type="transmembrane region" description="Helical" evidence="1">
    <location>
        <begin position="113"/>
        <end position="131"/>
    </location>
</feature>
<gene>
    <name evidence="3" type="ORF">GCM10009655_06890</name>
</gene>
<feature type="transmembrane region" description="Helical" evidence="1">
    <location>
        <begin position="180"/>
        <end position="202"/>
    </location>
</feature>
<evidence type="ECO:0000259" key="2">
    <source>
        <dbReference type="PROSITE" id="PS51857"/>
    </source>
</evidence>
<feature type="transmembrane region" description="Helical" evidence="1">
    <location>
        <begin position="143"/>
        <end position="160"/>
    </location>
</feature>
<evidence type="ECO:0000313" key="3">
    <source>
        <dbReference type="EMBL" id="GAA1210404.1"/>
    </source>
</evidence>
<evidence type="ECO:0000256" key="1">
    <source>
        <dbReference type="SAM" id="Phobius"/>
    </source>
</evidence>
<accession>A0ABP4G4Z6</accession>
<proteinExistence type="predicted"/>
<reference evidence="4" key="1">
    <citation type="journal article" date="2019" name="Int. J. Syst. Evol. Microbiol.">
        <title>The Global Catalogue of Microorganisms (GCM) 10K type strain sequencing project: providing services to taxonomists for standard genome sequencing and annotation.</title>
        <authorList>
            <consortium name="The Broad Institute Genomics Platform"/>
            <consortium name="The Broad Institute Genome Sequencing Center for Infectious Disease"/>
            <person name="Wu L."/>
            <person name="Ma J."/>
        </authorList>
    </citation>
    <scope>NUCLEOTIDE SEQUENCE [LARGE SCALE GENOMIC DNA]</scope>
    <source>
        <strain evidence="4">JCM 12762</strain>
    </source>
</reference>
<keyword evidence="1" id="KW-1133">Transmembrane helix</keyword>
<keyword evidence="1" id="KW-0472">Membrane</keyword>
<dbReference type="InterPro" id="IPR002059">
    <property type="entry name" value="CSP_DNA-bd"/>
</dbReference>
<dbReference type="RefSeq" id="WP_343923185.1">
    <property type="nucleotide sequence ID" value="NZ_BAAAKW010000016.1"/>
</dbReference>
<keyword evidence="4" id="KW-1185">Reference proteome</keyword>
<dbReference type="Proteomes" id="UP001500943">
    <property type="component" value="Unassembled WGS sequence"/>
</dbReference>
<evidence type="ECO:0000313" key="4">
    <source>
        <dbReference type="Proteomes" id="UP001500943"/>
    </source>
</evidence>
<dbReference type="InterPro" id="IPR010718">
    <property type="entry name" value="DUF1294"/>
</dbReference>
<dbReference type="PROSITE" id="PS51857">
    <property type="entry name" value="CSD_2"/>
    <property type="match status" value="1"/>
</dbReference>
<sequence length="215" mass="23353">MGSRNTRSEGVLASWNDERGFGFVTIESGDKIFAHISAFPSRDVRPTPGERISFAEGYTTDGKVRAHSIRYLDAPQEVPAARRSRPQTMSYVVLVAFAAAIVLATATGMFPSWVAALYLVASIACYVAYAIDKSAAQNGQWRVSEGALLGIGLLGGWPGAIVAQERLRHKTLKSSFRQAFWGTVALNVLVLAVMATPLRHYVFDLVRLMLSTTSA</sequence>
<dbReference type="SUPFAM" id="SSF50249">
    <property type="entry name" value="Nucleic acid-binding proteins"/>
    <property type="match status" value="1"/>
</dbReference>
<protein>
    <submittedName>
        <fullName evidence="3">Cold shock and DUF1294 domain-containing protein</fullName>
    </submittedName>
</protein>
<organism evidence="3 4">
    <name type="scientific">Rhodoglobus aureus</name>
    <dbReference type="NCBI Taxonomy" id="191497"/>
    <lineage>
        <taxon>Bacteria</taxon>
        <taxon>Bacillati</taxon>
        <taxon>Actinomycetota</taxon>
        <taxon>Actinomycetes</taxon>
        <taxon>Micrococcales</taxon>
        <taxon>Microbacteriaceae</taxon>
        <taxon>Rhodoglobus</taxon>
    </lineage>
</organism>
<keyword evidence="1" id="KW-0812">Transmembrane</keyword>
<dbReference type="Gene3D" id="2.40.50.140">
    <property type="entry name" value="Nucleic acid-binding proteins"/>
    <property type="match status" value="1"/>
</dbReference>
<dbReference type="EMBL" id="BAAAKW010000016">
    <property type="protein sequence ID" value="GAA1210404.1"/>
    <property type="molecule type" value="Genomic_DNA"/>
</dbReference>
<dbReference type="InterPro" id="IPR012340">
    <property type="entry name" value="NA-bd_OB-fold"/>
</dbReference>
<feature type="transmembrane region" description="Helical" evidence="1">
    <location>
        <begin position="89"/>
        <end position="107"/>
    </location>
</feature>
<dbReference type="Pfam" id="PF00313">
    <property type="entry name" value="CSD"/>
    <property type="match status" value="1"/>
</dbReference>
<dbReference type="Pfam" id="PF06961">
    <property type="entry name" value="DUF1294"/>
    <property type="match status" value="1"/>
</dbReference>